<reference evidence="2" key="1">
    <citation type="journal article" date="2020" name="bioRxiv">
        <title>Comparative genomics of Chlamydomonas.</title>
        <authorList>
            <person name="Craig R.J."/>
            <person name="Hasan A.R."/>
            <person name="Ness R.W."/>
            <person name="Keightley P.D."/>
        </authorList>
    </citation>
    <scope>NUCLEOTIDE SEQUENCE</scope>
    <source>
        <strain evidence="2">CCAP 11/70</strain>
    </source>
</reference>
<name>A0A835XRG4_9CHLO</name>
<keyword evidence="3" id="KW-1185">Reference proteome</keyword>
<evidence type="ECO:0000313" key="2">
    <source>
        <dbReference type="EMBL" id="KAG2485615.1"/>
    </source>
</evidence>
<accession>A0A835XRG4</accession>
<dbReference type="GO" id="GO:0005759">
    <property type="term" value="C:mitochondrial matrix"/>
    <property type="evidence" value="ECO:0007669"/>
    <property type="project" value="TreeGrafter"/>
</dbReference>
<dbReference type="GO" id="GO:0000963">
    <property type="term" value="P:mitochondrial RNA processing"/>
    <property type="evidence" value="ECO:0007669"/>
    <property type="project" value="TreeGrafter"/>
</dbReference>
<dbReference type="InterPro" id="IPR050870">
    <property type="entry name" value="FAST_kinase"/>
</dbReference>
<proteinExistence type="predicted"/>
<dbReference type="Pfam" id="PF26188">
    <property type="entry name" value="RESC6"/>
    <property type="match status" value="1"/>
</dbReference>
<comment type="caution">
    <text evidence="2">The sequence shown here is derived from an EMBL/GenBank/DDBJ whole genome shotgun (WGS) entry which is preliminary data.</text>
</comment>
<dbReference type="GO" id="GO:0035770">
    <property type="term" value="C:ribonucleoprotein granule"/>
    <property type="evidence" value="ECO:0007669"/>
    <property type="project" value="TreeGrafter"/>
</dbReference>
<dbReference type="InterPro" id="IPR058917">
    <property type="entry name" value="RESC6_dom"/>
</dbReference>
<dbReference type="PANTHER" id="PTHR21228">
    <property type="entry name" value="FAST LEU-RICH DOMAIN-CONTAINING"/>
    <property type="match status" value="1"/>
</dbReference>
<feature type="domain" description="RNA-editing substrate-binding complex 6 protein" evidence="1">
    <location>
        <begin position="253"/>
        <end position="429"/>
    </location>
</feature>
<gene>
    <name evidence="2" type="ORF">HYH03_015678</name>
</gene>
<sequence length="662" mass="70988">MALALLRRRQGRVLLRALSIANTDLGSGAFLRPTEELGASDSSAEVCSTSSSHQHGPVFTSSWSRTAQRRQYGVNNSPSIRYVPVEEPSFDDLADSEPTTYTQLLSSIRSAKHLKRLQHLVSIYSDRFDAVHVAAAVARLPRLIQYRAADLVEGAVPQPSAPHLRLPPRRKQRAALRASHLEAGAKLAAQLDTMLLSHASHFFPRQAACSIWAFGELRHRGVIDRMASLPDVLLAATKADLQPLRVHGHGVDLAQLVQGLAKLGFADAGLMAALAGLVRERLGDLQQIELQMVAWGLAQAGHADEALFRAIAQQMLATGTAFLLPSGCGAVFWAFAKAGMASETKLFDALAGGLTGQALLVAPSDVATVLWASYALGYRNHRLFHTLGDALLRELGSASDQQVASALESLARLRYSHPPLMDRVAAEVLKQPMVGTEDPTSLARVIFAFGRLQRCGPQDAQAVARLAEALSRRLPVVREAQLAMACEGLLPYGYKDQAVLSSFSLHAERMLSRCSAQDLLPVLRLLGAAGAPHFQLAVAAARHVATDVVPGGRYRYVRQVVELLYRAVRQGVDDAGAAEAVLRLAAEHEAELRPKDAARLVVIGQAMNLKDPLLGRMAEAVRGAPELLDADTAQAAEAAARALGDTALAAALAGRQQMEAQA</sequence>
<dbReference type="GO" id="GO:1901259">
    <property type="term" value="P:chloroplast rRNA processing"/>
    <property type="evidence" value="ECO:0007669"/>
    <property type="project" value="TreeGrafter"/>
</dbReference>
<dbReference type="AlphaFoldDB" id="A0A835XRG4"/>
<protein>
    <recommendedName>
        <fullName evidence="1">RNA-editing substrate-binding complex 6 protein domain-containing protein</fullName>
    </recommendedName>
</protein>
<dbReference type="OrthoDB" id="533340at2759"/>
<organism evidence="2 3">
    <name type="scientific">Edaphochlamys debaryana</name>
    <dbReference type="NCBI Taxonomy" id="47281"/>
    <lineage>
        <taxon>Eukaryota</taxon>
        <taxon>Viridiplantae</taxon>
        <taxon>Chlorophyta</taxon>
        <taxon>core chlorophytes</taxon>
        <taxon>Chlorophyceae</taxon>
        <taxon>CS clade</taxon>
        <taxon>Chlamydomonadales</taxon>
        <taxon>Chlamydomonadales incertae sedis</taxon>
        <taxon>Edaphochlamys</taxon>
    </lineage>
</organism>
<evidence type="ECO:0000313" key="3">
    <source>
        <dbReference type="Proteomes" id="UP000612055"/>
    </source>
</evidence>
<dbReference type="GO" id="GO:0003723">
    <property type="term" value="F:RNA binding"/>
    <property type="evidence" value="ECO:0007669"/>
    <property type="project" value="TreeGrafter"/>
</dbReference>
<dbReference type="PANTHER" id="PTHR21228:SF40">
    <property type="entry name" value="LD45607P"/>
    <property type="match status" value="1"/>
</dbReference>
<evidence type="ECO:0000259" key="1">
    <source>
        <dbReference type="Pfam" id="PF26188"/>
    </source>
</evidence>
<dbReference type="GO" id="GO:0044528">
    <property type="term" value="P:regulation of mitochondrial mRNA stability"/>
    <property type="evidence" value="ECO:0007669"/>
    <property type="project" value="TreeGrafter"/>
</dbReference>
<dbReference type="GO" id="GO:0009507">
    <property type="term" value="C:chloroplast"/>
    <property type="evidence" value="ECO:0007669"/>
    <property type="project" value="GOC"/>
</dbReference>
<dbReference type="Proteomes" id="UP000612055">
    <property type="component" value="Unassembled WGS sequence"/>
</dbReference>
<dbReference type="EMBL" id="JAEHOE010000126">
    <property type="protein sequence ID" value="KAG2485615.1"/>
    <property type="molecule type" value="Genomic_DNA"/>
</dbReference>